<gene>
    <name evidence="1" type="ORF">PSON_ATCC_30995.1.T0270170</name>
</gene>
<evidence type="ECO:0008006" key="3">
    <source>
        <dbReference type="Google" id="ProtNLM"/>
    </source>
</evidence>
<organism evidence="1 2">
    <name type="scientific">Paramecium sonneborni</name>
    <dbReference type="NCBI Taxonomy" id="65129"/>
    <lineage>
        <taxon>Eukaryota</taxon>
        <taxon>Sar</taxon>
        <taxon>Alveolata</taxon>
        <taxon>Ciliophora</taxon>
        <taxon>Intramacronucleata</taxon>
        <taxon>Oligohymenophorea</taxon>
        <taxon>Peniculida</taxon>
        <taxon>Parameciidae</taxon>
        <taxon>Paramecium</taxon>
    </lineage>
</organism>
<sequence>MNQQFFGNSRLAIQRAQQLHQFFTQSVIYDQFKYTAKMPQYPKIVFLQSNSFIRNLVEKQFVQYSIIDGQKSSGEDGVARLAEQVQLQSTQSNGALLFGYPNTTAEAERLDRLLDGINLAIRFKLSESLAQKIAGSFLSCQSCGKIFNTSLPFITPTHPGYLNNCQTPSKCALESSSSPTDQVNAEVVNYYQQKGAYLEYEINEEHLQYDSQEFFEKLDNAVATHIKV</sequence>
<protein>
    <recommendedName>
        <fullName evidence="3">Adenylate kinase</fullName>
    </recommendedName>
</protein>
<keyword evidence="2" id="KW-1185">Reference proteome</keyword>
<proteinExistence type="predicted"/>
<name>A0A8S1M1L6_9CILI</name>
<evidence type="ECO:0000313" key="1">
    <source>
        <dbReference type="EMBL" id="CAD8070786.1"/>
    </source>
</evidence>
<dbReference type="EMBL" id="CAJJDN010000027">
    <property type="protein sequence ID" value="CAD8070786.1"/>
    <property type="molecule type" value="Genomic_DNA"/>
</dbReference>
<comment type="caution">
    <text evidence="1">The sequence shown here is derived from an EMBL/GenBank/DDBJ whole genome shotgun (WGS) entry which is preliminary data.</text>
</comment>
<dbReference type="AlphaFoldDB" id="A0A8S1M1L6"/>
<reference evidence="1" key="1">
    <citation type="submission" date="2021-01" db="EMBL/GenBank/DDBJ databases">
        <authorList>
            <consortium name="Genoscope - CEA"/>
            <person name="William W."/>
        </authorList>
    </citation>
    <scope>NUCLEOTIDE SEQUENCE</scope>
</reference>
<dbReference type="OrthoDB" id="286168at2759"/>
<dbReference type="Proteomes" id="UP000692954">
    <property type="component" value="Unassembled WGS sequence"/>
</dbReference>
<evidence type="ECO:0000313" key="2">
    <source>
        <dbReference type="Proteomes" id="UP000692954"/>
    </source>
</evidence>
<accession>A0A8S1M1L6</accession>